<feature type="domain" description="SnoaL-like" evidence="1">
    <location>
        <begin position="17"/>
        <end position="140"/>
    </location>
</feature>
<name>A0A6J7QVP6_9ZZZZ</name>
<dbReference type="CDD" id="cd00531">
    <property type="entry name" value="NTF2_like"/>
    <property type="match status" value="1"/>
</dbReference>
<reference evidence="2" key="1">
    <citation type="submission" date="2020-05" db="EMBL/GenBank/DDBJ databases">
        <authorList>
            <person name="Chiriac C."/>
            <person name="Salcher M."/>
            <person name="Ghai R."/>
            <person name="Kavagutti S V."/>
        </authorList>
    </citation>
    <scope>NUCLEOTIDE SEQUENCE</scope>
</reference>
<dbReference type="InterPro" id="IPR037401">
    <property type="entry name" value="SnoaL-like"/>
</dbReference>
<evidence type="ECO:0000259" key="1">
    <source>
        <dbReference type="Pfam" id="PF13577"/>
    </source>
</evidence>
<dbReference type="EMBL" id="CAFBPN010000040">
    <property type="protein sequence ID" value="CAB5021035.1"/>
    <property type="molecule type" value="Genomic_DNA"/>
</dbReference>
<gene>
    <name evidence="2" type="ORF">UFOPK4098_00867</name>
    <name evidence="3" type="ORF">UFOPK4347_01763</name>
</gene>
<sequence>MTTPQELNGPLSPEAAIAAERAMRRCILNYCLGIDRCDPELVASAFHADGTADYGSFNGLGADFAKHATTSLRGYAIATKHFPSDTVFSFTSLTTAEAETQVLAWHRCSNDGGEYLENFAGRYFDTFELRNGDWRIAHRRLTHDWNQKLMVEPAFAPDRFVQSPRK</sequence>
<accession>A0A6J7QVP6</accession>
<evidence type="ECO:0000313" key="2">
    <source>
        <dbReference type="EMBL" id="CAB5021035.1"/>
    </source>
</evidence>
<evidence type="ECO:0000313" key="3">
    <source>
        <dbReference type="EMBL" id="CAB5068335.1"/>
    </source>
</evidence>
<dbReference type="EMBL" id="CAFBQU010000095">
    <property type="protein sequence ID" value="CAB5068335.1"/>
    <property type="molecule type" value="Genomic_DNA"/>
</dbReference>
<organism evidence="2">
    <name type="scientific">freshwater metagenome</name>
    <dbReference type="NCBI Taxonomy" id="449393"/>
    <lineage>
        <taxon>unclassified sequences</taxon>
        <taxon>metagenomes</taxon>
        <taxon>ecological metagenomes</taxon>
    </lineage>
</organism>
<protein>
    <submittedName>
        <fullName evidence="2">Unannotated protein</fullName>
    </submittedName>
</protein>
<proteinExistence type="predicted"/>
<dbReference type="AlphaFoldDB" id="A0A6J7QVP6"/>
<dbReference type="Pfam" id="PF13577">
    <property type="entry name" value="SnoaL_4"/>
    <property type="match status" value="1"/>
</dbReference>
<dbReference type="Gene3D" id="3.10.450.50">
    <property type="match status" value="1"/>
</dbReference>
<dbReference type="SUPFAM" id="SSF54427">
    <property type="entry name" value="NTF2-like"/>
    <property type="match status" value="1"/>
</dbReference>
<dbReference type="InterPro" id="IPR032710">
    <property type="entry name" value="NTF2-like_dom_sf"/>
</dbReference>